<sequence length="289" mass="34168">MPREFMSVHSPDESDHVFSRMEYEYYRHNDKSPSVNADNAGRDVVPEWVQKDPVAAFWVWMFIYHVPDSIVRLSGEQYADYGTSCLYARLFATEAAPANHQARIRVTRKWLQELIRLTGTENVSDFLYVVHFLWSYAEKVNPMTWLGSRRIHIKWAWAYLQKHCTDEERHCPDISEFKASGESRLFIIAYVRRVFMKIYSVGTEPQKLKELVYQQNDFLRRMKCSYQKMFRYEKTDSRVQISALISPEARNALRKMAKKNNLTQAEMLDKLILSADRLFMQKTAGDYSR</sequence>
<dbReference type="Proteomes" id="UP000531962">
    <property type="component" value="Unassembled WGS sequence"/>
</dbReference>
<geneLocation type="plasmid" evidence="9">
    <name>pec98_3</name>
</geneLocation>
<evidence type="ECO:0000313" key="8">
    <source>
        <dbReference type="Proteomes" id="UP000184077"/>
    </source>
</evidence>
<evidence type="ECO:0000313" key="9">
    <source>
        <dbReference type="Proteomes" id="UP000225264"/>
    </source>
</evidence>
<evidence type="ECO:0000313" key="6">
    <source>
        <dbReference type="EMBL" id="MWR12986.1"/>
    </source>
</evidence>
<proteinExistence type="predicted"/>
<reference evidence="5" key="3">
    <citation type="journal article" date="2018" name="Genome Biol.">
        <title>SKESA: strategic k-mer extension for scrupulous assemblies.</title>
        <authorList>
            <person name="Souvorov A."/>
            <person name="Agarwala R."/>
            <person name="Lipman D.J."/>
        </authorList>
    </citation>
    <scope>NUCLEOTIDE SEQUENCE</scope>
    <source>
        <strain evidence="5">SJP41</strain>
    </source>
</reference>
<dbReference type="EMBL" id="WTQJ01000031">
    <property type="protein sequence ID" value="MWR12986.1"/>
    <property type="molecule type" value="Genomic_DNA"/>
</dbReference>
<gene>
    <name evidence="7" type="ORF">BK300_21500</name>
    <name evidence="1" type="ORF">CQ842_25640</name>
    <name evidence="3" type="ORF">F9461_27375</name>
    <name evidence="2" type="ORF">FZU14_27520</name>
    <name evidence="4" type="ORF">GAI89_11730</name>
    <name evidence="6" type="ORF">GQA06_04065</name>
    <name evidence="5" type="ORF">J8F57_005258</name>
</gene>
<reference evidence="1 9" key="2">
    <citation type="submission" date="2017-10" db="EMBL/GenBank/DDBJ databases">
        <title>Genome and in vitro analysis of Escherichia coli resistant to antibiotic.</title>
        <authorList>
            <person name="Pereira U.P."/>
            <person name="Facimoto C.T."/>
            <person name="Campos P.A."/>
            <person name="Araujo B.F."/>
            <person name="Royer S."/>
            <person name="Goncalves I.R."/>
            <person name="Ferreira M.L."/>
            <person name="Gontijo P."/>
            <person name="Ribas R.M."/>
        </authorList>
    </citation>
    <scope>NUCLEOTIDE SEQUENCE [LARGE SCALE GENOMIC DNA]</scope>
    <source>
        <strain evidence="1 9">UFU_EC98</strain>
        <plasmid evidence="1">pEc98_3</plasmid>
        <plasmid evidence="9">pec98_3</plasmid>
    </source>
</reference>
<dbReference type="EMBL" id="AASWKH010000009">
    <property type="protein sequence ID" value="EFH6095324.1"/>
    <property type="molecule type" value="Genomic_DNA"/>
</dbReference>
<dbReference type="Proteomes" id="UP000868636">
    <property type="component" value="Unassembled WGS sequence"/>
</dbReference>
<dbReference type="Proteomes" id="UP000430387">
    <property type="component" value="Unassembled WGS sequence"/>
</dbReference>
<evidence type="ECO:0000313" key="11">
    <source>
        <dbReference type="Proteomes" id="UP000531463"/>
    </source>
</evidence>
<evidence type="ECO:0000313" key="7">
    <source>
        <dbReference type="EMBL" id="OJN35361.1"/>
    </source>
</evidence>
<dbReference type="EMBL" id="CP024095">
    <property type="protein sequence ID" value="ATP26893.1"/>
    <property type="molecule type" value="Genomic_DNA"/>
</dbReference>
<evidence type="ECO:0000313" key="13">
    <source>
        <dbReference type="Proteomes" id="UP000534496"/>
    </source>
</evidence>
<dbReference type="AlphaFoldDB" id="A0A1X1LL31"/>
<evidence type="ECO:0000313" key="1">
    <source>
        <dbReference type="EMBL" id="ATP26893.1"/>
    </source>
</evidence>
<reference evidence="7 8" key="1">
    <citation type="submission" date="2016-10" db="EMBL/GenBank/DDBJ databases">
        <title>Comprehensive resistome analysis reveals the prevalence of NDM and MCR-1 in Chinese poultry production.</title>
        <authorList>
            <person name="Wang Y."/>
            <person name="Zhang R."/>
            <person name="Li J."/>
            <person name="Wu Z."/>
            <person name="Wenjuan Y."/>
            <person name="Schwarz S."/>
            <person name="Tyrrell J."/>
            <person name="Zheng Y."/>
            <person name="Wang S."/>
            <person name="Shen Z."/>
            <person name="Liu Z."/>
            <person name="Lei L."/>
            <person name="Li M."/>
            <person name="Zhang Q."/>
            <person name="Wu C."/>
            <person name="Zhang Q."/>
            <person name="Wu Y."/>
            <person name="Walsh T."/>
            <person name="Shen J."/>
        </authorList>
    </citation>
    <scope>NUCLEOTIDE SEQUENCE [LARGE SCALE GENOMIC DNA]</scope>
    <source>
        <strain evidence="7 8">574</strain>
    </source>
</reference>
<evidence type="ECO:0000313" key="5">
    <source>
        <dbReference type="EMBL" id="HAZ7494912.1"/>
    </source>
</evidence>
<dbReference type="EMBL" id="AASVQO010000056">
    <property type="protein sequence ID" value="EFH3676836.1"/>
    <property type="molecule type" value="Genomic_DNA"/>
</dbReference>
<dbReference type="Proteomes" id="UP000534496">
    <property type="component" value="Unassembled WGS sequence"/>
</dbReference>
<evidence type="ECO:0000313" key="3">
    <source>
        <dbReference type="EMBL" id="EFH3676836.1"/>
    </source>
</evidence>
<name>A0A1X1LL31_ECOLX</name>
<dbReference type="EMBL" id="MOHC01000039">
    <property type="protein sequence ID" value="OJN35361.1"/>
    <property type="molecule type" value="Genomic_DNA"/>
</dbReference>
<reference evidence="11 13" key="5">
    <citation type="submission" date="2019-12" db="EMBL/GenBank/DDBJ databases">
        <authorList>
            <consortium name="NARMS: The National Antimicrobial Resistance Monitoring System"/>
        </authorList>
    </citation>
    <scope>NUCLEOTIDE SEQUENCE [LARGE SCALE GENOMIC DNA]</scope>
    <source>
        <strain evidence="2 12">19MD07CB01-EC</strain>
        <strain evidence="3 13">CVM N19EC0189</strain>
        <strain evidence="4 11">CVM N19EC0510</strain>
    </source>
</reference>
<keyword evidence="1" id="KW-0614">Plasmid</keyword>
<protein>
    <submittedName>
        <fullName evidence="4">Replication regulatory RepB family protein</fullName>
    </submittedName>
</protein>
<dbReference type="EMBL" id="AASKVF010000094">
    <property type="protein sequence ID" value="EFD6887827.1"/>
    <property type="molecule type" value="Genomic_DNA"/>
</dbReference>
<dbReference type="Proteomes" id="UP000531463">
    <property type="component" value="Unassembled WGS sequence"/>
</dbReference>
<reference evidence="6 10" key="4">
    <citation type="submission" date="2019-12" db="EMBL/GenBank/DDBJ databases">
        <title>Enteriobacteria Tanzani isolates_8377-8380.</title>
        <authorList>
            <person name="Subbiah M."/>
            <person name="Call D."/>
        </authorList>
    </citation>
    <scope>NUCLEOTIDE SEQUENCE [LARGE SCALE GENOMIC DNA]</scope>
    <source>
        <strain evidence="6 10">8380wG1</strain>
    </source>
</reference>
<accession>A0A1X1LL31</accession>
<geneLocation type="plasmid" evidence="1">
    <name>pEc98_3</name>
</geneLocation>
<reference evidence="5" key="6">
    <citation type="submission" date="2021-03" db="EMBL/GenBank/DDBJ databases">
        <authorList>
            <consortium name="NCBI Pathogen Detection Project"/>
        </authorList>
    </citation>
    <scope>NUCLEOTIDE SEQUENCE</scope>
    <source>
        <strain evidence="5">SJP41</strain>
    </source>
</reference>
<organism evidence="4 11">
    <name type="scientific">Escherichia coli</name>
    <dbReference type="NCBI Taxonomy" id="562"/>
    <lineage>
        <taxon>Bacteria</taxon>
        <taxon>Pseudomonadati</taxon>
        <taxon>Pseudomonadota</taxon>
        <taxon>Gammaproteobacteria</taxon>
        <taxon>Enterobacterales</taxon>
        <taxon>Enterobacteriaceae</taxon>
        <taxon>Escherichia</taxon>
    </lineage>
</organism>
<evidence type="ECO:0000313" key="10">
    <source>
        <dbReference type="Proteomes" id="UP000430387"/>
    </source>
</evidence>
<evidence type="ECO:0000313" key="12">
    <source>
        <dbReference type="Proteomes" id="UP000531962"/>
    </source>
</evidence>
<dbReference type="EMBL" id="DADPIR010000095">
    <property type="protein sequence ID" value="HAZ7494912.1"/>
    <property type="molecule type" value="Genomic_DNA"/>
</dbReference>
<dbReference type="Proteomes" id="UP000184077">
    <property type="component" value="Unassembled WGS sequence"/>
</dbReference>
<evidence type="ECO:0000313" key="4">
    <source>
        <dbReference type="EMBL" id="EFH6095324.1"/>
    </source>
</evidence>
<evidence type="ECO:0000313" key="2">
    <source>
        <dbReference type="EMBL" id="EFD6887827.1"/>
    </source>
</evidence>